<keyword evidence="2" id="KW-0479">Metal-binding</keyword>
<evidence type="ECO:0000256" key="6">
    <source>
        <dbReference type="ARBA" id="ARBA00023125"/>
    </source>
</evidence>
<proteinExistence type="predicted"/>
<dbReference type="GO" id="GO:0003677">
    <property type="term" value="F:DNA binding"/>
    <property type="evidence" value="ECO:0007669"/>
    <property type="project" value="UniProtKB-KW"/>
</dbReference>
<dbReference type="GO" id="GO:0006979">
    <property type="term" value="P:response to oxidative stress"/>
    <property type="evidence" value="ECO:0007669"/>
    <property type="project" value="InterPro"/>
</dbReference>
<dbReference type="InterPro" id="IPR009061">
    <property type="entry name" value="DNA-bd_dom_put_sf"/>
</dbReference>
<dbReference type="InterPro" id="IPR015358">
    <property type="entry name" value="Tscrpt_reg_MerR_DNA-bd"/>
</dbReference>
<name>A0A261TCF5_9BORD</name>
<dbReference type="GO" id="GO:0051537">
    <property type="term" value="F:2 iron, 2 sulfur cluster binding"/>
    <property type="evidence" value="ECO:0007669"/>
    <property type="project" value="UniProtKB-KW"/>
</dbReference>
<dbReference type="PANTHER" id="PTHR30204">
    <property type="entry name" value="REDOX-CYCLING DRUG-SENSING TRANSCRIPTIONAL ACTIVATOR SOXR"/>
    <property type="match status" value="1"/>
</dbReference>
<dbReference type="PROSITE" id="PS50937">
    <property type="entry name" value="HTH_MERR_2"/>
    <property type="match status" value="1"/>
</dbReference>
<evidence type="ECO:0000256" key="4">
    <source>
        <dbReference type="ARBA" id="ARBA00023014"/>
    </source>
</evidence>
<dbReference type="InterPro" id="IPR010211">
    <property type="entry name" value="Redox-sen_tscrpt-act_SoxR"/>
</dbReference>
<accession>A0A261TCF5</accession>
<sequence>MPAGKSRAPAKITRDRPLSVGELAERTGVAVSALHFYESRGLIASERSDGNQRRYARATLRRVAVIKVAQRMGLPLAAIADALARLPQGRTPTVADWRKMSAGWRGELDERIRTLTQLRDQLDGCIGCGCLSLKQCPLRNPQDMMASHGPGAHFPPDAPGAAPSAVPAPRKR</sequence>
<keyword evidence="6" id="KW-0238">DNA-binding</keyword>
<keyword evidence="5" id="KW-0805">Transcription regulation</keyword>
<gene>
    <name evidence="10" type="ORF">CAL25_20005</name>
</gene>
<dbReference type="Pfam" id="PF09278">
    <property type="entry name" value="MerR-DNA-bind"/>
    <property type="match status" value="1"/>
</dbReference>
<keyword evidence="1" id="KW-0001">2Fe-2S</keyword>
<dbReference type="RefSeq" id="WP_094803090.1">
    <property type="nucleotide sequence ID" value="NZ_NEVP01000011.1"/>
</dbReference>
<evidence type="ECO:0000259" key="9">
    <source>
        <dbReference type="PROSITE" id="PS50937"/>
    </source>
</evidence>
<evidence type="ECO:0000256" key="7">
    <source>
        <dbReference type="ARBA" id="ARBA00023163"/>
    </source>
</evidence>
<protein>
    <submittedName>
        <fullName evidence="10">Redox-sensitive transcriptional activator SoxR</fullName>
    </submittedName>
</protein>
<evidence type="ECO:0000256" key="3">
    <source>
        <dbReference type="ARBA" id="ARBA00023004"/>
    </source>
</evidence>
<comment type="caution">
    <text evidence="10">The sequence shown here is derived from an EMBL/GenBank/DDBJ whole genome shotgun (WGS) entry which is preliminary data.</text>
</comment>
<keyword evidence="11" id="KW-1185">Reference proteome</keyword>
<dbReference type="Proteomes" id="UP000216913">
    <property type="component" value="Unassembled WGS sequence"/>
</dbReference>
<feature type="region of interest" description="Disordered" evidence="8">
    <location>
        <begin position="147"/>
        <end position="172"/>
    </location>
</feature>
<evidence type="ECO:0000256" key="2">
    <source>
        <dbReference type="ARBA" id="ARBA00022723"/>
    </source>
</evidence>
<dbReference type="NCBIfam" id="TIGR01950">
    <property type="entry name" value="SoxR"/>
    <property type="match status" value="1"/>
</dbReference>
<evidence type="ECO:0000256" key="1">
    <source>
        <dbReference type="ARBA" id="ARBA00022714"/>
    </source>
</evidence>
<dbReference type="OrthoDB" id="9802944at2"/>
<feature type="domain" description="HTH merR-type" evidence="9">
    <location>
        <begin position="17"/>
        <end position="85"/>
    </location>
</feature>
<dbReference type="Pfam" id="PF00376">
    <property type="entry name" value="MerR"/>
    <property type="match status" value="1"/>
</dbReference>
<dbReference type="InterPro" id="IPR047057">
    <property type="entry name" value="MerR_fam"/>
</dbReference>
<feature type="compositionally biased region" description="Low complexity" evidence="8">
    <location>
        <begin position="159"/>
        <end position="172"/>
    </location>
</feature>
<evidence type="ECO:0000256" key="5">
    <source>
        <dbReference type="ARBA" id="ARBA00023015"/>
    </source>
</evidence>
<dbReference type="SUPFAM" id="SSF46955">
    <property type="entry name" value="Putative DNA-binding domain"/>
    <property type="match status" value="1"/>
</dbReference>
<dbReference type="PANTHER" id="PTHR30204:SF0">
    <property type="entry name" value="REDOX-SENSITIVE TRANSCRIPTIONAL ACTIVATOR SOXR"/>
    <property type="match status" value="1"/>
</dbReference>
<dbReference type="SMART" id="SM00422">
    <property type="entry name" value="HTH_MERR"/>
    <property type="match status" value="1"/>
</dbReference>
<dbReference type="PRINTS" id="PR00040">
    <property type="entry name" value="HTHMERR"/>
</dbReference>
<dbReference type="PROSITE" id="PS00552">
    <property type="entry name" value="HTH_MERR_1"/>
    <property type="match status" value="1"/>
</dbReference>
<evidence type="ECO:0000313" key="10">
    <source>
        <dbReference type="EMBL" id="OZI46947.1"/>
    </source>
</evidence>
<evidence type="ECO:0000313" key="11">
    <source>
        <dbReference type="Proteomes" id="UP000216913"/>
    </source>
</evidence>
<dbReference type="AlphaFoldDB" id="A0A261TCF5"/>
<dbReference type="GO" id="GO:0003700">
    <property type="term" value="F:DNA-binding transcription factor activity"/>
    <property type="evidence" value="ECO:0007669"/>
    <property type="project" value="InterPro"/>
</dbReference>
<dbReference type="GO" id="GO:0046872">
    <property type="term" value="F:metal ion binding"/>
    <property type="evidence" value="ECO:0007669"/>
    <property type="project" value="UniProtKB-KW"/>
</dbReference>
<dbReference type="InterPro" id="IPR000551">
    <property type="entry name" value="MerR-type_HTH_dom"/>
</dbReference>
<keyword evidence="7" id="KW-0804">Transcription</keyword>
<evidence type="ECO:0000256" key="8">
    <source>
        <dbReference type="SAM" id="MobiDB-lite"/>
    </source>
</evidence>
<keyword evidence="3" id="KW-0408">Iron</keyword>
<keyword evidence="4" id="KW-0411">Iron-sulfur</keyword>
<dbReference type="EMBL" id="NEVP01000011">
    <property type="protein sequence ID" value="OZI46947.1"/>
    <property type="molecule type" value="Genomic_DNA"/>
</dbReference>
<organism evidence="10 11">
    <name type="scientific">Bordetella genomosp. 5</name>
    <dbReference type="NCBI Taxonomy" id="1395608"/>
    <lineage>
        <taxon>Bacteria</taxon>
        <taxon>Pseudomonadati</taxon>
        <taxon>Pseudomonadota</taxon>
        <taxon>Betaproteobacteria</taxon>
        <taxon>Burkholderiales</taxon>
        <taxon>Alcaligenaceae</taxon>
        <taxon>Bordetella</taxon>
    </lineage>
</organism>
<dbReference type="Gene3D" id="1.10.1660.10">
    <property type="match status" value="1"/>
</dbReference>
<dbReference type="CDD" id="cd01110">
    <property type="entry name" value="HTH_SoxR"/>
    <property type="match status" value="1"/>
</dbReference>
<reference evidence="10 11" key="1">
    <citation type="submission" date="2017-05" db="EMBL/GenBank/DDBJ databases">
        <title>Complete and WGS of Bordetella genogroups.</title>
        <authorList>
            <person name="Spilker T."/>
            <person name="LiPuma J."/>
        </authorList>
    </citation>
    <scope>NUCLEOTIDE SEQUENCE [LARGE SCALE GENOMIC DNA]</scope>
    <source>
        <strain evidence="10 11">AU10456</strain>
    </source>
</reference>